<evidence type="ECO:0000256" key="10">
    <source>
        <dbReference type="ARBA" id="ARBA00023237"/>
    </source>
</evidence>
<evidence type="ECO:0000256" key="6">
    <source>
        <dbReference type="ARBA" id="ARBA00022729"/>
    </source>
</evidence>
<dbReference type="Pfam" id="PF00593">
    <property type="entry name" value="TonB_dep_Rec_b-barrel"/>
    <property type="match status" value="1"/>
</dbReference>
<dbReference type="NCBIfam" id="TIGR01776">
    <property type="entry name" value="TonB-tbp-lbp"/>
    <property type="match status" value="1"/>
</dbReference>
<feature type="compositionally biased region" description="Basic and acidic residues" evidence="11">
    <location>
        <begin position="188"/>
        <end position="209"/>
    </location>
</feature>
<keyword evidence="3" id="KW-0813">Transport</keyword>
<organism evidence="13 14">
    <name type="scientific">Rodentibacter caecimuris</name>
    <dbReference type="NCBI Taxonomy" id="1796644"/>
    <lineage>
        <taxon>Bacteria</taxon>
        <taxon>Pseudomonadati</taxon>
        <taxon>Pseudomonadota</taxon>
        <taxon>Gammaproteobacteria</taxon>
        <taxon>Pasteurellales</taxon>
        <taxon>Pasteurellaceae</taxon>
        <taxon>Rodentibacter</taxon>
    </lineage>
</organism>
<evidence type="ECO:0000256" key="4">
    <source>
        <dbReference type="ARBA" id="ARBA00022452"/>
    </source>
</evidence>
<evidence type="ECO:0000256" key="7">
    <source>
        <dbReference type="ARBA" id="ARBA00023077"/>
    </source>
</evidence>
<evidence type="ECO:0000313" key="13">
    <source>
        <dbReference type="EMBL" id="OOF69780.1"/>
    </source>
</evidence>
<evidence type="ECO:0000256" key="2">
    <source>
        <dbReference type="ARBA" id="ARBA00009810"/>
    </source>
</evidence>
<dbReference type="EMBL" id="MLAA01000023">
    <property type="protein sequence ID" value="OOF69780.1"/>
    <property type="molecule type" value="Genomic_DNA"/>
</dbReference>
<feature type="region of interest" description="Disordered" evidence="11">
    <location>
        <begin position="184"/>
        <end position="209"/>
    </location>
</feature>
<keyword evidence="6" id="KW-0732">Signal</keyword>
<gene>
    <name evidence="13" type="ORF">BKG89_05515</name>
</gene>
<comment type="similarity">
    <text evidence="2">Belongs to the TonB-dependent receptor family.</text>
</comment>
<dbReference type="InterPro" id="IPR010948">
    <property type="entry name" value="TonB_lacto/transferrin_rcpt"/>
</dbReference>
<dbReference type="PROSITE" id="PS01156">
    <property type="entry name" value="TONB_DEPENDENT_REC_2"/>
    <property type="match status" value="1"/>
</dbReference>
<evidence type="ECO:0000256" key="5">
    <source>
        <dbReference type="ARBA" id="ARBA00022692"/>
    </source>
</evidence>
<dbReference type="Gene3D" id="2.40.170.20">
    <property type="entry name" value="TonB-dependent receptor, beta-barrel domain"/>
    <property type="match status" value="1"/>
</dbReference>
<dbReference type="Proteomes" id="UP000188820">
    <property type="component" value="Unassembled WGS sequence"/>
</dbReference>
<feature type="domain" description="TonB-dependent receptor-like beta-barrel" evidence="12">
    <location>
        <begin position="357"/>
        <end position="759"/>
    </location>
</feature>
<keyword evidence="14" id="KW-1185">Reference proteome</keyword>
<keyword evidence="10" id="KW-0998">Cell outer membrane</keyword>
<dbReference type="NCBIfam" id="TIGR01786">
    <property type="entry name" value="TonB-hemlactrns"/>
    <property type="match status" value="1"/>
</dbReference>
<comment type="caution">
    <text evidence="13">The sequence shown here is derived from an EMBL/GenBank/DDBJ whole genome shotgun (WGS) entry which is preliminary data.</text>
</comment>
<keyword evidence="4" id="KW-1134">Transmembrane beta strand</keyword>
<dbReference type="InterPro" id="IPR010917">
    <property type="entry name" value="TonB_rcpt_CS"/>
</dbReference>
<dbReference type="InterPro" id="IPR036942">
    <property type="entry name" value="Beta-barrel_TonB_sf"/>
</dbReference>
<reference evidence="13 14" key="1">
    <citation type="submission" date="2016-10" db="EMBL/GenBank/DDBJ databases">
        <title>Rodentibacter gen. nov. and new species.</title>
        <authorList>
            <person name="Christensen H."/>
        </authorList>
    </citation>
    <scope>NUCLEOTIDE SEQUENCE [LARGE SCALE GENOMIC DNA]</scope>
    <source>
        <strain evidence="13 14">1998236014</strain>
    </source>
</reference>
<comment type="subcellular location">
    <subcellularLocation>
        <location evidence="1">Cell outer membrane</location>
        <topology evidence="1">Multi-pass membrane protein</topology>
    </subcellularLocation>
</comment>
<dbReference type="InterPro" id="IPR039426">
    <property type="entry name" value="TonB-dep_rcpt-like"/>
</dbReference>
<keyword evidence="7" id="KW-0798">TonB box</keyword>
<evidence type="ECO:0000259" key="12">
    <source>
        <dbReference type="Pfam" id="PF00593"/>
    </source>
</evidence>
<evidence type="ECO:0000256" key="8">
    <source>
        <dbReference type="ARBA" id="ARBA00023136"/>
    </source>
</evidence>
<keyword evidence="9" id="KW-0675">Receptor</keyword>
<keyword evidence="5" id="KW-0812">Transmembrane</keyword>
<protein>
    <recommendedName>
        <fullName evidence="12">TonB-dependent receptor-like beta-barrel domain-containing protein</fullName>
    </recommendedName>
</protein>
<dbReference type="PANTHER" id="PTHR30069">
    <property type="entry name" value="TONB-DEPENDENT OUTER MEMBRANE RECEPTOR"/>
    <property type="match status" value="1"/>
</dbReference>
<dbReference type="InterPro" id="IPR000531">
    <property type="entry name" value="Beta-barrel_TonB"/>
</dbReference>
<sequence>MQSVGVAFDVEKLKGLFQYTYRNGKETKIHDNIANKKFEIQRLGVFVDKYKLYTNTPNETFGRNSIFYKCKTCTEPFYTTLFTKFYTLEEAIKEYKSRHTDPNRQFTLEELEQLKQTVHPTEVLSAKDYTGLDRQAPDPLKNTSHSYLAHLTYQLAPNQSIEGVFEDTKQRYITRDMTLQSYYAAPPRRPEFDDPRPKKPREPKYDDDIYKDHNYPDHFNWDLFEEDFAEFLKKNREFYVKIQEYNKNHIETKEDKAWREYDKKQAMYEEMIKDFINSIPYAGSGGLYLDDMMISEYAPMVYTRSRFSTEIHRKQRQSLKYSIEPKAKWGDKLELSLDFQKIGINSDYQELSCNKYPNPDRHCRASRDKAGSSENLQRVNYQETHKHIGLKYNKNFNFDNFTYRFNLTGGGSHYKAKENKDIYIIRFGGLSSEKRENGDSYIPNSLGREDTSVTQNADRCKGQRELCSFNIKGRNRYLSINNQMTIGKWLDIGSGFRLDRDTISGNREHLTKRTYKNTSYQFSTTLKTTDSIDIGYNYSTGFRNPSFQEIYGWSPHGKHSTNYLKPETSAHHEINFSVKGKWGYIEANKFISKYKGLISFALDKAGTTARSENFSNATIEGYGVQGWFDLHSMINIIPSGFSTQITYEQSKPKKVSVVNNELVLGILYPFDAIQPPRFVVSLNYDAPSEKWGSSLVVTHSKEKDVRELATKRVNPKYPDHPSTRVDVTKFNTKPWTIVDLLGYYKVRKNMTLNIGVYNLLNKEYSTWESVRRSSSSSVHQETNSDIARYTAPGRNYFFSLNMKF</sequence>
<accession>A0ABX3KXL2</accession>
<evidence type="ECO:0000256" key="11">
    <source>
        <dbReference type="SAM" id="MobiDB-lite"/>
    </source>
</evidence>
<evidence type="ECO:0000256" key="9">
    <source>
        <dbReference type="ARBA" id="ARBA00023170"/>
    </source>
</evidence>
<proteinExistence type="inferred from homology"/>
<evidence type="ECO:0000256" key="1">
    <source>
        <dbReference type="ARBA" id="ARBA00004571"/>
    </source>
</evidence>
<name>A0ABX3KXL2_9PAST</name>
<dbReference type="SUPFAM" id="SSF56935">
    <property type="entry name" value="Porins"/>
    <property type="match status" value="1"/>
</dbReference>
<dbReference type="PANTHER" id="PTHR30069:SF54">
    <property type="entry name" value="TRANSFERRIN-BINDING PROTEIN A"/>
    <property type="match status" value="1"/>
</dbReference>
<evidence type="ECO:0000313" key="14">
    <source>
        <dbReference type="Proteomes" id="UP000188820"/>
    </source>
</evidence>
<evidence type="ECO:0000256" key="3">
    <source>
        <dbReference type="ARBA" id="ARBA00022448"/>
    </source>
</evidence>
<keyword evidence="8" id="KW-0472">Membrane</keyword>
<dbReference type="InterPro" id="IPR010949">
    <property type="entry name" value="TonB_Hb/transfer/lactofer_rcpt"/>
</dbReference>